<sequence>MSDLQRHRICTDGRKHAYELEDAVFNGWKNPASAANLAYRKRAAKLIFGSRDITGADPWAALSGDSKKGEVTRPYLKRERGLGRRISGLPHETPCEFRIRETVYCEPVTRLIRRPSKRRRKECASHLNDYARSDKM</sequence>
<accession>A0A6A7AK54</accession>
<gene>
    <name evidence="1" type="ORF">CC86DRAFT_450900</name>
</gene>
<reference evidence="1" key="1">
    <citation type="journal article" date="2020" name="Stud. Mycol.">
        <title>101 Dothideomycetes genomes: a test case for predicting lifestyles and emergence of pathogens.</title>
        <authorList>
            <person name="Haridas S."/>
            <person name="Albert R."/>
            <person name="Binder M."/>
            <person name="Bloem J."/>
            <person name="Labutti K."/>
            <person name="Salamov A."/>
            <person name="Andreopoulos B."/>
            <person name="Baker S."/>
            <person name="Barry K."/>
            <person name="Bills G."/>
            <person name="Bluhm B."/>
            <person name="Cannon C."/>
            <person name="Castanera R."/>
            <person name="Culley D."/>
            <person name="Daum C."/>
            <person name="Ezra D."/>
            <person name="Gonzalez J."/>
            <person name="Henrissat B."/>
            <person name="Kuo A."/>
            <person name="Liang C."/>
            <person name="Lipzen A."/>
            <person name="Lutzoni F."/>
            <person name="Magnuson J."/>
            <person name="Mondo S."/>
            <person name="Nolan M."/>
            <person name="Ohm R."/>
            <person name="Pangilinan J."/>
            <person name="Park H.-J."/>
            <person name="Ramirez L."/>
            <person name="Alfaro M."/>
            <person name="Sun H."/>
            <person name="Tritt A."/>
            <person name="Yoshinaga Y."/>
            <person name="Zwiers L.-H."/>
            <person name="Turgeon B."/>
            <person name="Goodwin S."/>
            <person name="Spatafora J."/>
            <person name="Crous P."/>
            <person name="Grigoriev I."/>
        </authorList>
    </citation>
    <scope>NUCLEOTIDE SEQUENCE</scope>
    <source>
        <strain evidence="1">CBS 113818</strain>
    </source>
</reference>
<dbReference type="Proteomes" id="UP000799424">
    <property type="component" value="Unassembled WGS sequence"/>
</dbReference>
<dbReference type="AlphaFoldDB" id="A0A6A7AK54"/>
<proteinExistence type="predicted"/>
<keyword evidence="2" id="KW-1185">Reference proteome</keyword>
<protein>
    <submittedName>
        <fullName evidence="1">Uncharacterized protein</fullName>
    </submittedName>
</protein>
<organism evidence="1 2">
    <name type="scientific">Ophiobolus disseminans</name>
    <dbReference type="NCBI Taxonomy" id="1469910"/>
    <lineage>
        <taxon>Eukaryota</taxon>
        <taxon>Fungi</taxon>
        <taxon>Dikarya</taxon>
        <taxon>Ascomycota</taxon>
        <taxon>Pezizomycotina</taxon>
        <taxon>Dothideomycetes</taxon>
        <taxon>Pleosporomycetidae</taxon>
        <taxon>Pleosporales</taxon>
        <taxon>Pleosporineae</taxon>
        <taxon>Phaeosphaeriaceae</taxon>
        <taxon>Ophiobolus</taxon>
    </lineage>
</organism>
<name>A0A6A7AK54_9PLEO</name>
<evidence type="ECO:0000313" key="1">
    <source>
        <dbReference type="EMBL" id="KAF2833097.1"/>
    </source>
</evidence>
<dbReference type="EMBL" id="MU006216">
    <property type="protein sequence ID" value="KAF2833097.1"/>
    <property type="molecule type" value="Genomic_DNA"/>
</dbReference>
<evidence type="ECO:0000313" key="2">
    <source>
        <dbReference type="Proteomes" id="UP000799424"/>
    </source>
</evidence>